<dbReference type="RefSeq" id="WP_386253378.1">
    <property type="nucleotide sequence ID" value="NZ_JBHTRV010000055.1"/>
</dbReference>
<evidence type="ECO:0000313" key="2">
    <source>
        <dbReference type="Proteomes" id="UP001600424"/>
    </source>
</evidence>
<protein>
    <submittedName>
        <fullName evidence="1">Uncharacterized protein</fullName>
    </submittedName>
</protein>
<dbReference type="Proteomes" id="UP001600424">
    <property type="component" value="Unassembled WGS sequence"/>
</dbReference>
<evidence type="ECO:0000313" key="1">
    <source>
        <dbReference type="EMBL" id="MFE5985549.1"/>
    </source>
</evidence>
<keyword evidence="2" id="KW-1185">Reference proteome</keyword>
<accession>A0ABW6J6N4</accession>
<reference evidence="1 2" key="1">
    <citation type="submission" date="2024-09" db="EMBL/GenBank/DDBJ databases">
        <title>The Natural Products Discovery Center: Release of the First 8490 Sequenced Strains for Exploring Actinobacteria Biosynthetic Diversity.</title>
        <authorList>
            <person name="Kalkreuter E."/>
            <person name="Kautsar S.A."/>
            <person name="Yang D."/>
            <person name="Bader C.D."/>
            <person name="Teijaro C.N."/>
            <person name="Fluegel L."/>
            <person name="Davis C.M."/>
            <person name="Simpson J.R."/>
            <person name="Lauterbach L."/>
            <person name="Steele A.D."/>
            <person name="Gui C."/>
            <person name="Meng S."/>
            <person name="Li G."/>
            <person name="Viehrig K."/>
            <person name="Ye F."/>
            <person name="Su P."/>
            <person name="Kiefer A.F."/>
            <person name="Nichols A."/>
            <person name="Cepeda A.J."/>
            <person name="Yan W."/>
            <person name="Fan B."/>
            <person name="Jiang Y."/>
            <person name="Adhikari A."/>
            <person name="Zheng C.-J."/>
            <person name="Schuster L."/>
            <person name="Cowan T.M."/>
            <person name="Smanski M.J."/>
            <person name="Chevrette M.G."/>
            <person name="De Carvalho L.P.S."/>
            <person name="Shen B."/>
        </authorList>
    </citation>
    <scope>NUCLEOTIDE SEQUENCE [LARGE SCALE GENOMIC DNA]</scope>
    <source>
        <strain evidence="1 2">NPDC056472</strain>
    </source>
</reference>
<sequence>MPLTSDLGVSVSGTLTKAADLSTPADRLAWRRGLHLESGTGAGKADLRFTDTRTLAASATEDLDLAGVLTDAFGAALTFVRVKGLIISAAATNTNNVIVGAATSNAWATLLNATGTLTLRPGASVTVMTGSADATTYAVTAGTADLLKVSNSGAGSTVSYDIVIIGASA</sequence>
<comment type="caution">
    <text evidence="1">The sequence shown here is derived from an EMBL/GenBank/DDBJ whole genome shotgun (WGS) entry which is preliminary data.</text>
</comment>
<name>A0ABW6J6N4_STRWE</name>
<dbReference type="EMBL" id="JBHTRV010000055">
    <property type="protein sequence ID" value="MFE5985549.1"/>
    <property type="molecule type" value="Genomic_DNA"/>
</dbReference>
<gene>
    <name evidence="1" type="ORF">ACFQ63_38430</name>
</gene>
<proteinExistence type="predicted"/>
<organism evidence="1 2">
    <name type="scientific">Streptomyces wedmorensis</name>
    <dbReference type="NCBI Taxonomy" id="43759"/>
    <lineage>
        <taxon>Bacteria</taxon>
        <taxon>Bacillati</taxon>
        <taxon>Actinomycetota</taxon>
        <taxon>Actinomycetes</taxon>
        <taxon>Kitasatosporales</taxon>
        <taxon>Streptomycetaceae</taxon>
        <taxon>Streptomyces</taxon>
    </lineage>
</organism>